<evidence type="ECO:0000313" key="1">
    <source>
        <dbReference type="EMBL" id="SDM30431.1"/>
    </source>
</evidence>
<dbReference type="STRING" id="1527607.SAMN05428957_104103"/>
<gene>
    <name evidence="1" type="ORF">SAMN05428957_104103</name>
</gene>
<organism evidence="1 2">
    <name type="scientific">Oryzisolibacter propanilivorax</name>
    <dbReference type="NCBI Taxonomy" id="1527607"/>
    <lineage>
        <taxon>Bacteria</taxon>
        <taxon>Pseudomonadati</taxon>
        <taxon>Pseudomonadota</taxon>
        <taxon>Betaproteobacteria</taxon>
        <taxon>Burkholderiales</taxon>
        <taxon>Comamonadaceae</taxon>
        <taxon>Oryzisolibacter</taxon>
    </lineage>
</organism>
<dbReference type="AlphaFoldDB" id="A0A1G9S4V9"/>
<evidence type="ECO:0008006" key="3">
    <source>
        <dbReference type="Google" id="ProtNLM"/>
    </source>
</evidence>
<accession>A0A1G9S4V9</accession>
<name>A0A1G9S4V9_9BURK</name>
<sequence length="262" mass="27868">MADAPGASVVPGAVTDPVSPASLLFVSCVSDWSVARERLLASPCLQPGARPLVLRGNACSAAEAVNAVLDGRPHERWLVWLHQDVYLPAGWDVLFAQRLQEATLRWPHLAVAGVYGVRGAGADAVRAGRVLDRGRLLHEPAALPCLVDSLDELLLAVRCDAGLRLDPALGFDFYATDLVLQAQAAGLAAAALDACCEHWSGTPAQGAVHDRLVQRITASAAVFEHKWRQRLPLTTPCFAIAAPGDTAAFLEWARRLPSAPQA</sequence>
<dbReference type="InterPro" id="IPR029044">
    <property type="entry name" value="Nucleotide-diphossugar_trans"/>
</dbReference>
<dbReference type="Proteomes" id="UP000198552">
    <property type="component" value="Unassembled WGS sequence"/>
</dbReference>
<dbReference type="OrthoDB" id="8912955at2"/>
<dbReference type="RefSeq" id="WP_139182727.1">
    <property type="nucleotide sequence ID" value="NZ_FNHP01000004.1"/>
</dbReference>
<reference evidence="2" key="1">
    <citation type="submission" date="2016-10" db="EMBL/GenBank/DDBJ databases">
        <authorList>
            <person name="Varghese N."/>
            <person name="Submissions S."/>
        </authorList>
    </citation>
    <scope>NUCLEOTIDE SEQUENCE [LARGE SCALE GENOMIC DNA]</scope>
    <source>
        <strain evidence="2">EPL6</strain>
    </source>
</reference>
<protein>
    <recommendedName>
        <fullName evidence="3">Glycosyltransferase like family protein</fullName>
    </recommendedName>
</protein>
<evidence type="ECO:0000313" key="2">
    <source>
        <dbReference type="Proteomes" id="UP000198552"/>
    </source>
</evidence>
<dbReference type="EMBL" id="FNHP01000004">
    <property type="protein sequence ID" value="SDM30431.1"/>
    <property type="molecule type" value="Genomic_DNA"/>
</dbReference>
<proteinExistence type="predicted"/>
<dbReference type="Gene3D" id="3.90.550.10">
    <property type="entry name" value="Spore Coat Polysaccharide Biosynthesis Protein SpsA, Chain A"/>
    <property type="match status" value="1"/>
</dbReference>
<keyword evidence="2" id="KW-1185">Reference proteome</keyword>